<evidence type="ECO:0000256" key="1">
    <source>
        <dbReference type="ARBA" id="ARBA00022441"/>
    </source>
</evidence>
<accession>A0AAN8JUB3</accession>
<comment type="caution">
    <text evidence="4">The sequence shown here is derived from an EMBL/GenBank/DDBJ whole genome shotgun (WGS) entry which is preliminary data.</text>
</comment>
<feature type="compositionally biased region" description="Acidic residues" evidence="3">
    <location>
        <begin position="1"/>
        <end position="19"/>
    </location>
</feature>
<dbReference type="Proteomes" id="UP001347796">
    <property type="component" value="Unassembled WGS sequence"/>
</dbReference>
<name>A0AAN8JUB3_PATCE</name>
<evidence type="ECO:0000313" key="4">
    <source>
        <dbReference type="EMBL" id="KAK6181173.1"/>
    </source>
</evidence>
<dbReference type="Gene3D" id="2.120.10.80">
    <property type="entry name" value="Kelch-type beta propeller"/>
    <property type="match status" value="2"/>
</dbReference>
<dbReference type="SUPFAM" id="SSF117281">
    <property type="entry name" value="Kelch motif"/>
    <property type="match status" value="2"/>
</dbReference>
<dbReference type="PANTHER" id="PTHR46228:SF2">
    <property type="entry name" value="KELCH REPEAT PROTEIN (AFU_ORTHOLOGUE AFUA_4G14350)"/>
    <property type="match status" value="1"/>
</dbReference>
<dbReference type="PANTHER" id="PTHR46228">
    <property type="entry name" value="KELCH DOMAIN-CONTAINING PROTEIN"/>
    <property type="match status" value="1"/>
</dbReference>
<gene>
    <name evidence="4" type="ORF">SNE40_009091</name>
</gene>
<evidence type="ECO:0008006" key="6">
    <source>
        <dbReference type="Google" id="ProtNLM"/>
    </source>
</evidence>
<organism evidence="4 5">
    <name type="scientific">Patella caerulea</name>
    <name type="common">Rayed Mediterranean limpet</name>
    <dbReference type="NCBI Taxonomy" id="87958"/>
    <lineage>
        <taxon>Eukaryota</taxon>
        <taxon>Metazoa</taxon>
        <taxon>Spiralia</taxon>
        <taxon>Lophotrochozoa</taxon>
        <taxon>Mollusca</taxon>
        <taxon>Gastropoda</taxon>
        <taxon>Patellogastropoda</taxon>
        <taxon>Patelloidea</taxon>
        <taxon>Patellidae</taxon>
        <taxon>Patella</taxon>
    </lineage>
</organism>
<evidence type="ECO:0000256" key="2">
    <source>
        <dbReference type="ARBA" id="ARBA00022737"/>
    </source>
</evidence>
<dbReference type="EMBL" id="JAZGQO010000007">
    <property type="protein sequence ID" value="KAK6181173.1"/>
    <property type="molecule type" value="Genomic_DNA"/>
</dbReference>
<reference evidence="4 5" key="1">
    <citation type="submission" date="2024-01" db="EMBL/GenBank/DDBJ databases">
        <title>The genome of the rayed Mediterranean limpet Patella caerulea (Linnaeus, 1758).</title>
        <authorList>
            <person name="Anh-Thu Weber A."/>
            <person name="Halstead-Nussloch G."/>
        </authorList>
    </citation>
    <scope>NUCLEOTIDE SEQUENCE [LARGE SCALE GENOMIC DNA]</scope>
    <source>
        <strain evidence="4">AATW-2023a</strain>
        <tissue evidence="4">Whole specimen</tissue>
    </source>
</reference>
<feature type="region of interest" description="Disordered" evidence="3">
    <location>
        <begin position="1"/>
        <end position="29"/>
    </location>
</feature>
<evidence type="ECO:0000313" key="5">
    <source>
        <dbReference type="Proteomes" id="UP001347796"/>
    </source>
</evidence>
<sequence length="423" mass="48352">MSADEEDRPIDNGSDEEQSEDARRHTPTISPRCGHITHCVGMNVLVWGGYKEDGQERYLPPEDVWVYNLELEIWSCHRTNGDVPPGMSGCCSCIYDNYLYIIGGHSITGNCNSIYKLNLKDLTWSRVIVLGELFSPRDKATAWYHNEKIYMFGGFGMPISDYLDDHGSFELDPSLEMSYIRNRGWNNQLLVFDVIDETWSNPKCKGVTPYPRAAHATTRVGDNVYIFGGRYLLDRLNDLHCLNLSTLTWSGELTVGSNVPCGRSWHTLTAASNKYIFLYGGYTQDNQPLSDAWVLDVNTLQWTQLDVPDNRPRLWHTACLSRQQDIVIFGGCTNNILDQRLPSVHTNEVILFRLSPKCLQRICFDVVFNMRERTQNDWDSLPYNIKNMLENKVKCVRKKRLSKPPEEAPQIDISRSTSSCVLS</sequence>
<dbReference type="Pfam" id="PF24681">
    <property type="entry name" value="Kelch_KLHDC2_KLHL20_DRC7"/>
    <property type="match status" value="2"/>
</dbReference>
<proteinExistence type="predicted"/>
<protein>
    <recommendedName>
        <fullName evidence="6">Kelch domain-containing protein 2</fullName>
    </recommendedName>
</protein>
<keyword evidence="2" id="KW-0677">Repeat</keyword>
<dbReference type="AlphaFoldDB" id="A0AAN8JUB3"/>
<evidence type="ECO:0000256" key="3">
    <source>
        <dbReference type="SAM" id="MobiDB-lite"/>
    </source>
</evidence>
<keyword evidence="1" id="KW-0880">Kelch repeat</keyword>
<keyword evidence="5" id="KW-1185">Reference proteome</keyword>
<dbReference type="InterPro" id="IPR015915">
    <property type="entry name" value="Kelch-typ_b-propeller"/>
</dbReference>